<dbReference type="InterPro" id="IPR056596">
    <property type="entry name" value="FLAD1_M"/>
</dbReference>
<dbReference type="RefSeq" id="XP_051445299.1">
    <property type="nucleotide sequence ID" value="XM_051588484.1"/>
</dbReference>
<dbReference type="Pfam" id="PF00994">
    <property type="entry name" value="MoCF_biosynth"/>
    <property type="match status" value="1"/>
</dbReference>
<evidence type="ECO:0000259" key="1">
    <source>
        <dbReference type="SMART" id="SM00852"/>
    </source>
</evidence>
<dbReference type="CDD" id="cd00885">
    <property type="entry name" value="cinA"/>
    <property type="match status" value="1"/>
</dbReference>
<dbReference type="Pfam" id="PF24102">
    <property type="entry name" value="FLAD1_M"/>
    <property type="match status" value="1"/>
</dbReference>
<proteinExistence type="predicted"/>
<keyword evidence="3" id="KW-1185">Reference proteome</keyword>
<dbReference type="GeneID" id="75913829"/>
<accession>A0AAD5EC95</accession>
<evidence type="ECO:0000313" key="2">
    <source>
        <dbReference type="EMBL" id="KAI8580295.1"/>
    </source>
</evidence>
<dbReference type="Proteomes" id="UP001206595">
    <property type="component" value="Unassembled WGS sequence"/>
</dbReference>
<dbReference type="GO" id="GO:0047884">
    <property type="term" value="F:FAD diphosphatase activity"/>
    <property type="evidence" value="ECO:0007669"/>
    <property type="project" value="TreeGrafter"/>
</dbReference>
<organism evidence="2 3">
    <name type="scientific">Umbelopsis ramanniana AG</name>
    <dbReference type="NCBI Taxonomy" id="1314678"/>
    <lineage>
        <taxon>Eukaryota</taxon>
        <taxon>Fungi</taxon>
        <taxon>Fungi incertae sedis</taxon>
        <taxon>Mucoromycota</taxon>
        <taxon>Mucoromycotina</taxon>
        <taxon>Umbelopsidomycetes</taxon>
        <taxon>Umbelopsidales</taxon>
        <taxon>Umbelopsidaceae</taxon>
        <taxon>Umbelopsis</taxon>
    </lineage>
</organism>
<evidence type="ECO:0000313" key="3">
    <source>
        <dbReference type="Proteomes" id="UP001206595"/>
    </source>
</evidence>
<dbReference type="GO" id="GO:0042726">
    <property type="term" value="P:flavin-containing compound metabolic process"/>
    <property type="evidence" value="ECO:0007669"/>
    <property type="project" value="TreeGrafter"/>
</dbReference>
<reference evidence="2" key="2">
    <citation type="journal article" date="2022" name="Proc. Natl. Acad. Sci. U.S.A.">
        <title>Diploid-dominant life cycles characterize the early evolution of Fungi.</title>
        <authorList>
            <person name="Amses K.R."/>
            <person name="Simmons D.R."/>
            <person name="Longcore J.E."/>
            <person name="Mondo S.J."/>
            <person name="Seto K."/>
            <person name="Jeronimo G.H."/>
            <person name="Bonds A.E."/>
            <person name="Quandt C.A."/>
            <person name="Davis W.J."/>
            <person name="Chang Y."/>
            <person name="Federici B.A."/>
            <person name="Kuo A."/>
            <person name="LaButti K."/>
            <person name="Pangilinan J."/>
            <person name="Andreopoulos W."/>
            <person name="Tritt A."/>
            <person name="Riley R."/>
            <person name="Hundley H."/>
            <person name="Johnson J."/>
            <person name="Lipzen A."/>
            <person name="Barry K."/>
            <person name="Lang B.F."/>
            <person name="Cuomo C.A."/>
            <person name="Buchler N.E."/>
            <person name="Grigoriev I.V."/>
            <person name="Spatafora J.W."/>
            <person name="Stajich J.E."/>
            <person name="James T.Y."/>
        </authorList>
    </citation>
    <scope>NUCLEOTIDE SEQUENCE</scope>
    <source>
        <strain evidence="2">AG</strain>
    </source>
</reference>
<comment type="caution">
    <text evidence="2">The sequence shown here is derived from an EMBL/GenBank/DDBJ whole genome shotgun (WGS) entry which is preliminary data.</text>
</comment>
<gene>
    <name evidence="2" type="ORF">K450DRAFT_237804</name>
</gene>
<dbReference type="PANTHER" id="PTHR47675:SF1">
    <property type="entry name" value="MOLYBDOPTERIN BINDING DOMAIN PROTEIN (AFU_ORTHOLOGUE AFUA_5G11210)"/>
    <property type="match status" value="1"/>
</dbReference>
<dbReference type="PANTHER" id="PTHR47675">
    <property type="entry name" value="MOLYBDOPTERIN BINDING DOMAIN PROTEIN (AFU_ORTHOLOGUE AFUA_5G11210)"/>
    <property type="match status" value="1"/>
</dbReference>
<dbReference type="SMART" id="SM00852">
    <property type="entry name" value="MoCF_biosynth"/>
    <property type="match status" value="1"/>
</dbReference>
<dbReference type="SUPFAM" id="SSF53218">
    <property type="entry name" value="Molybdenum cofactor biosynthesis proteins"/>
    <property type="match status" value="1"/>
</dbReference>
<dbReference type="InterPro" id="IPR036425">
    <property type="entry name" value="MoaB/Mog-like_dom_sf"/>
</dbReference>
<feature type="domain" description="MoaB/Mog" evidence="1">
    <location>
        <begin position="58"/>
        <end position="224"/>
    </location>
</feature>
<name>A0AAD5EC95_UMBRA</name>
<reference evidence="2" key="1">
    <citation type="submission" date="2021-06" db="EMBL/GenBank/DDBJ databases">
        <authorList>
            <consortium name="DOE Joint Genome Institute"/>
            <person name="Mondo S.J."/>
            <person name="Amses K.R."/>
            <person name="Simmons D.R."/>
            <person name="Longcore J.E."/>
            <person name="Seto K."/>
            <person name="Alves G.H."/>
            <person name="Bonds A.E."/>
            <person name="Quandt C.A."/>
            <person name="Davis W.J."/>
            <person name="Chang Y."/>
            <person name="Letcher P.M."/>
            <person name="Powell M.J."/>
            <person name="Kuo A."/>
            <person name="Labutti K."/>
            <person name="Pangilinan J."/>
            <person name="Andreopoulos W."/>
            <person name="Tritt A."/>
            <person name="Riley R."/>
            <person name="Hundley H."/>
            <person name="Johnson J."/>
            <person name="Lipzen A."/>
            <person name="Barry K."/>
            <person name="Berbee M.L."/>
            <person name="Buchler N.E."/>
            <person name="Grigoriev I.V."/>
            <person name="Spatafora J.W."/>
            <person name="Stajich J.E."/>
            <person name="James T.Y."/>
        </authorList>
    </citation>
    <scope>NUCLEOTIDE SEQUENCE</scope>
    <source>
        <strain evidence="2">AG</strain>
    </source>
</reference>
<dbReference type="EMBL" id="MU620913">
    <property type="protein sequence ID" value="KAI8580295.1"/>
    <property type="molecule type" value="Genomic_DNA"/>
</dbReference>
<protein>
    <recommendedName>
        <fullName evidence="1">MoaB/Mog domain-containing protein</fullName>
    </recommendedName>
</protein>
<dbReference type="InterPro" id="IPR001453">
    <property type="entry name" value="MoaB/Mog_dom"/>
</dbReference>
<dbReference type="Gene3D" id="3.40.980.10">
    <property type="entry name" value="MoaB/Mog-like domain"/>
    <property type="match status" value="1"/>
</dbReference>
<dbReference type="AlphaFoldDB" id="A0AAD5EC95"/>
<sequence length="312" mass="35351">MLKTFRTLLPYSRPFVHLNTTFCKEPLAKVHSVRPLRPFFRTYIMTETMSQPQIVTAACCIIGDEILNGKTRDSNANYLAKMLFDLGVELKRIEVISDDRDEIAETVRKMSNKYDLVFTSGGIGPTLDDITYSSIAHAFGLELKLDDATCQSMIDISSKRINDWSLTEARKRMVIFPHPAEIVRTREDMWVPIVVVNGNVHILPGIPKLFESLAHSLTPRILDLIEKRGLKDTKFYRAQIATSHNEGEIAPYLLDLQGRASAVKIGSYPKWGTDSNGVRVVVSVVGRDEEQVKKYGDEVQEKLNGWKYQESE</sequence>